<dbReference type="InterPro" id="IPR051704">
    <property type="entry name" value="FAD_aromatic-hydroxylase"/>
</dbReference>
<name>A0ABS5RGT4_9MYCO</name>
<protein>
    <submittedName>
        <fullName evidence="2">FAD-dependent monooxygenase</fullName>
    </submittedName>
</protein>
<dbReference type="InterPro" id="IPR002938">
    <property type="entry name" value="FAD-bd"/>
</dbReference>
<dbReference type="Gene3D" id="3.50.50.60">
    <property type="entry name" value="FAD/NAD(P)-binding domain"/>
    <property type="match status" value="1"/>
</dbReference>
<dbReference type="Gene3D" id="3.30.9.10">
    <property type="entry name" value="D-Amino Acid Oxidase, subunit A, domain 2"/>
    <property type="match status" value="1"/>
</dbReference>
<gene>
    <name evidence="2" type="ORF">KIH27_01070</name>
</gene>
<dbReference type="EMBL" id="JAHCLR010000001">
    <property type="protein sequence ID" value="MBS9532174.1"/>
    <property type="molecule type" value="Genomic_DNA"/>
</dbReference>
<organism evidence="2 3">
    <name type="scientific">Mycolicibacter acidiphilus</name>
    <dbReference type="NCBI Taxonomy" id="2835306"/>
    <lineage>
        <taxon>Bacteria</taxon>
        <taxon>Bacillati</taxon>
        <taxon>Actinomycetota</taxon>
        <taxon>Actinomycetes</taxon>
        <taxon>Mycobacteriales</taxon>
        <taxon>Mycobacteriaceae</taxon>
        <taxon>Mycolicibacter</taxon>
    </lineage>
</organism>
<comment type="caution">
    <text evidence="2">The sequence shown here is derived from an EMBL/GenBank/DDBJ whole genome shotgun (WGS) entry which is preliminary data.</text>
</comment>
<evidence type="ECO:0000259" key="1">
    <source>
        <dbReference type="Pfam" id="PF01494"/>
    </source>
</evidence>
<keyword evidence="2" id="KW-0503">Monooxygenase</keyword>
<evidence type="ECO:0000313" key="3">
    <source>
        <dbReference type="Proteomes" id="UP001519535"/>
    </source>
</evidence>
<accession>A0ABS5RGT4</accession>
<reference evidence="2 3" key="1">
    <citation type="submission" date="2021-05" db="EMBL/GenBank/DDBJ databases">
        <title>Mycobacterium acidophilum sp. nov., an extremely acid-tolerant member of the genus Mycobacterium.</title>
        <authorList>
            <person name="Xia J."/>
        </authorList>
    </citation>
    <scope>NUCLEOTIDE SEQUENCE [LARGE SCALE GENOMIC DNA]</scope>
    <source>
        <strain evidence="2 3">M1</strain>
    </source>
</reference>
<dbReference type="GO" id="GO:0004497">
    <property type="term" value="F:monooxygenase activity"/>
    <property type="evidence" value="ECO:0007669"/>
    <property type="project" value="UniProtKB-KW"/>
</dbReference>
<evidence type="ECO:0000313" key="2">
    <source>
        <dbReference type="EMBL" id="MBS9532174.1"/>
    </source>
</evidence>
<keyword evidence="2" id="KW-0560">Oxidoreductase</keyword>
<dbReference type="InterPro" id="IPR036188">
    <property type="entry name" value="FAD/NAD-bd_sf"/>
</dbReference>
<sequence length="395" mass="43377">MVGAGISGLAAAVRLRQIGWTPVLVERAAGRRRGGYFVGVFGSGRQAATRLGIAEHLHDRRPTGAVYDYDRKGNRRVGLSFNDLPGEAWTALRGDVEAAAFAALPDDVEIRYATVPTEIVQRDDGVAVTLRGTADGKLVTEDFDLVVGADGVRSGVRSLVFGPAENYLRRLDHMIATFELPRGLSDLAADDGAFLVESGRSLVVYPFRDHPQTALLSYYTDDVDAEFSEPPIARLRKAFGPQPTGRLLGEVLDAFEVAGEFLFDSVEQVHMDSWRRGRVVLVGDAAWCETLYSGMGVSSSLAGPDLLGTMLARYGDDLDRALSEWERILRPYVTAYQGFVVRQRFFFVPDNRTELVFRGVMTRIRQLSWAQPLFTRIVAGSRSARLKDADITAAA</sequence>
<feature type="domain" description="FAD-binding" evidence="1">
    <location>
        <begin position="2"/>
        <end position="312"/>
    </location>
</feature>
<dbReference type="PANTHER" id="PTHR46865:SF8">
    <property type="entry name" value="POSSIBLE OXIDOREDUCTASE"/>
    <property type="match status" value="1"/>
</dbReference>
<dbReference type="Pfam" id="PF01494">
    <property type="entry name" value="FAD_binding_3"/>
    <property type="match status" value="1"/>
</dbReference>
<dbReference type="SUPFAM" id="SSF51905">
    <property type="entry name" value="FAD/NAD(P)-binding domain"/>
    <property type="match status" value="1"/>
</dbReference>
<keyword evidence="3" id="KW-1185">Reference proteome</keyword>
<proteinExistence type="predicted"/>
<dbReference type="Proteomes" id="UP001519535">
    <property type="component" value="Unassembled WGS sequence"/>
</dbReference>
<dbReference type="PANTHER" id="PTHR46865">
    <property type="entry name" value="OXIDOREDUCTASE-RELATED"/>
    <property type="match status" value="1"/>
</dbReference>